<dbReference type="Gene3D" id="3.40.50.1820">
    <property type="entry name" value="alpha/beta hydrolase"/>
    <property type="match status" value="1"/>
</dbReference>
<proteinExistence type="inferred from homology"/>
<dbReference type="InterPro" id="IPR033140">
    <property type="entry name" value="Lipase_GDXG_put_SER_AS"/>
</dbReference>
<feature type="domain" description="Alpha/beta hydrolase fold-3" evidence="4">
    <location>
        <begin position="116"/>
        <end position="320"/>
    </location>
</feature>
<dbReference type="AlphaFoldDB" id="A0A3L8P928"/>
<evidence type="ECO:0000256" key="1">
    <source>
        <dbReference type="ARBA" id="ARBA00010515"/>
    </source>
</evidence>
<sequence>MTPADGLAVRGQRLALQALLAAPRPLRRAIAGRPLRLDGDALEVENQVLLRLTRSAAAPRLGPADIPRLRDDLRRGMRVAGGTWPIGRVEDLDVAGVPVRRYSPTRPDPAAAGAVVVFLHGGGFIAGDIATYDPVCRFLAERSGVELLSAEYRLAPEHPFPAAYDDCVAVFEWVHAHAAELGVDPHRIAVAGDSAGGNLAAGVALAAGERCAFQLLMYPGTTAEDSFPSRELFGTGFLLTNDFIDLAVRSYAGGLSGDALTDPAAAPLHATVPRSVAPAHVVTAAFDPLRDEGEAYAAKLREAGVEVHLERTSGQLHGYIGLLGVSRSARRATEHLADVLRTWVRG</sequence>
<evidence type="ECO:0000256" key="3">
    <source>
        <dbReference type="PROSITE-ProRule" id="PRU10038"/>
    </source>
</evidence>
<dbReference type="GO" id="GO:0016787">
    <property type="term" value="F:hydrolase activity"/>
    <property type="evidence" value="ECO:0007669"/>
    <property type="project" value="UniProtKB-KW"/>
</dbReference>
<dbReference type="PANTHER" id="PTHR48081">
    <property type="entry name" value="AB HYDROLASE SUPERFAMILY PROTEIN C4A8.06C"/>
    <property type="match status" value="1"/>
</dbReference>
<gene>
    <name evidence="5" type="ORF">D9V37_04290</name>
</gene>
<dbReference type="InterPro" id="IPR029058">
    <property type="entry name" value="AB_hydrolase_fold"/>
</dbReference>
<dbReference type="OrthoDB" id="3181909at2"/>
<feature type="active site" evidence="3">
    <location>
        <position position="194"/>
    </location>
</feature>
<dbReference type="SUPFAM" id="SSF53474">
    <property type="entry name" value="alpha/beta-Hydrolases"/>
    <property type="match status" value="1"/>
</dbReference>
<organism evidence="5 6">
    <name type="scientific">Nocardioides mangrovicus</name>
    <dbReference type="NCBI Taxonomy" id="2478913"/>
    <lineage>
        <taxon>Bacteria</taxon>
        <taxon>Bacillati</taxon>
        <taxon>Actinomycetota</taxon>
        <taxon>Actinomycetes</taxon>
        <taxon>Propionibacteriales</taxon>
        <taxon>Nocardioidaceae</taxon>
        <taxon>Nocardioides</taxon>
    </lineage>
</organism>
<dbReference type="Pfam" id="PF07859">
    <property type="entry name" value="Abhydrolase_3"/>
    <property type="match status" value="1"/>
</dbReference>
<dbReference type="InterPro" id="IPR013094">
    <property type="entry name" value="AB_hydrolase_3"/>
</dbReference>
<comment type="caution">
    <text evidence="5">The sequence shown here is derived from an EMBL/GenBank/DDBJ whole genome shotgun (WGS) entry which is preliminary data.</text>
</comment>
<evidence type="ECO:0000313" key="6">
    <source>
        <dbReference type="Proteomes" id="UP000281708"/>
    </source>
</evidence>
<evidence type="ECO:0000259" key="4">
    <source>
        <dbReference type="Pfam" id="PF07859"/>
    </source>
</evidence>
<reference evidence="5 6" key="1">
    <citation type="submission" date="2018-10" db="EMBL/GenBank/DDBJ databases">
        <title>Marmoricola sp. 4Q3S-7 whole genome shotgun sequence.</title>
        <authorList>
            <person name="Li F."/>
        </authorList>
    </citation>
    <scope>NUCLEOTIDE SEQUENCE [LARGE SCALE GENOMIC DNA]</scope>
    <source>
        <strain evidence="5 6">4Q3S-7</strain>
    </source>
</reference>
<keyword evidence="6" id="KW-1185">Reference proteome</keyword>
<dbReference type="PROSITE" id="PS01173">
    <property type="entry name" value="LIPASE_GDXG_HIS"/>
    <property type="match status" value="1"/>
</dbReference>
<dbReference type="InterPro" id="IPR002168">
    <property type="entry name" value="Lipase_GDXG_HIS_AS"/>
</dbReference>
<accession>A0A3L8P928</accession>
<evidence type="ECO:0000256" key="2">
    <source>
        <dbReference type="ARBA" id="ARBA00022801"/>
    </source>
</evidence>
<dbReference type="EMBL" id="RDBE01000001">
    <property type="protein sequence ID" value="RLV51138.1"/>
    <property type="molecule type" value="Genomic_DNA"/>
</dbReference>
<evidence type="ECO:0000313" key="5">
    <source>
        <dbReference type="EMBL" id="RLV51138.1"/>
    </source>
</evidence>
<protein>
    <submittedName>
        <fullName evidence="5">Alpha/beta hydrolase</fullName>
    </submittedName>
</protein>
<comment type="similarity">
    <text evidence="1">Belongs to the 'GDXG' lipolytic enzyme family.</text>
</comment>
<dbReference type="InterPro" id="IPR050300">
    <property type="entry name" value="GDXG_lipolytic_enzyme"/>
</dbReference>
<dbReference type="Proteomes" id="UP000281708">
    <property type="component" value="Unassembled WGS sequence"/>
</dbReference>
<dbReference type="PANTHER" id="PTHR48081:SF8">
    <property type="entry name" value="ALPHA_BETA HYDROLASE FOLD-3 DOMAIN-CONTAINING PROTEIN-RELATED"/>
    <property type="match status" value="1"/>
</dbReference>
<dbReference type="PROSITE" id="PS01174">
    <property type="entry name" value="LIPASE_GDXG_SER"/>
    <property type="match status" value="1"/>
</dbReference>
<dbReference type="RefSeq" id="WP_147455863.1">
    <property type="nucleotide sequence ID" value="NZ_RDBE01000001.1"/>
</dbReference>
<keyword evidence="2 5" id="KW-0378">Hydrolase</keyword>
<name>A0A3L8P928_9ACTN</name>